<dbReference type="Proteomes" id="UP000293142">
    <property type="component" value="Unassembled WGS sequence"/>
</dbReference>
<dbReference type="Gene3D" id="3.20.20.140">
    <property type="entry name" value="Metal-dependent hydrolases"/>
    <property type="match status" value="1"/>
</dbReference>
<name>A0A4Q9DWD7_9BACL</name>
<evidence type="ECO:0000313" key="3">
    <source>
        <dbReference type="Proteomes" id="UP000293142"/>
    </source>
</evidence>
<dbReference type="GO" id="GO:0016787">
    <property type="term" value="F:hydrolase activity"/>
    <property type="evidence" value="ECO:0007669"/>
    <property type="project" value="UniProtKB-KW"/>
</dbReference>
<keyword evidence="3" id="KW-1185">Reference proteome</keyword>
<proteinExistence type="predicted"/>
<evidence type="ECO:0000259" key="1">
    <source>
        <dbReference type="Pfam" id="PF04909"/>
    </source>
</evidence>
<accession>A0A4Q9DWD7</accession>
<dbReference type="InterPro" id="IPR032466">
    <property type="entry name" value="Metal_Hydrolase"/>
</dbReference>
<dbReference type="EMBL" id="SIRE01000003">
    <property type="protein sequence ID" value="TBL81387.1"/>
    <property type="molecule type" value="Genomic_DNA"/>
</dbReference>
<evidence type="ECO:0000313" key="2">
    <source>
        <dbReference type="EMBL" id="TBL81387.1"/>
    </source>
</evidence>
<reference evidence="2 3" key="1">
    <citation type="submission" date="2019-02" db="EMBL/GenBank/DDBJ databases">
        <title>Paenibacillus sp. nov., isolated from surface-sterilized tissue of Thalictrum simplex L.</title>
        <authorList>
            <person name="Tuo L."/>
        </authorList>
    </citation>
    <scope>NUCLEOTIDE SEQUENCE [LARGE SCALE GENOMIC DNA]</scope>
    <source>
        <strain evidence="2 3">N2SHLJ1</strain>
    </source>
</reference>
<organism evidence="2 3">
    <name type="scientific">Paenibacillus thalictri</name>
    <dbReference type="NCBI Taxonomy" id="2527873"/>
    <lineage>
        <taxon>Bacteria</taxon>
        <taxon>Bacillati</taxon>
        <taxon>Bacillota</taxon>
        <taxon>Bacilli</taxon>
        <taxon>Bacillales</taxon>
        <taxon>Paenibacillaceae</taxon>
        <taxon>Paenibacillus</taxon>
    </lineage>
</organism>
<dbReference type="OrthoDB" id="581098at2"/>
<sequence>MLAFLLRFDKQVQSWLEMNSSLRSVESKAAKLKQSKDKPTLAQLVDTYNDLGLIDAHNHDASDSKYASMLGTWKSRGVHKVVLFGDVSEPSAIQTDMNAWLAYRQNPEQIIPFFSGFDLHDKWSLDTVKKYLEKGYFGLGEIAAASTVSPVVSKVAWKASDPLDGYLPQIYDLIADYKAPILLHIDPPSGLPVAKLEQALEEHPKTIFIFGHINAYTTPEQVDRLLAKHPNLYADFFAGFSVYDPAGGKKPEQFIPVIKKYADRFMLSTDSGYGLESEELAIDAMYRIIHLLDDPKLARKIAHDNLNAIIRAQPATNTQLELLRQLEQDTGKKYPLENLSKLEAGKILAEMKKG</sequence>
<dbReference type="SUPFAM" id="SSF51556">
    <property type="entry name" value="Metallo-dependent hydrolases"/>
    <property type="match status" value="1"/>
</dbReference>
<comment type="caution">
    <text evidence="2">The sequence shown here is derived from an EMBL/GenBank/DDBJ whole genome shotgun (WGS) entry which is preliminary data.</text>
</comment>
<keyword evidence="2" id="KW-0378">Hydrolase</keyword>
<dbReference type="AlphaFoldDB" id="A0A4Q9DWD7"/>
<dbReference type="Pfam" id="PF04909">
    <property type="entry name" value="Amidohydro_2"/>
    <property type="match status" value="1"/>
</dbReference>
<protein>
    <submittedName>
        <fullName evidence="2">Metal-dependent hydrolase</fullName>
    </submittedName>
</protein>
<dbReference type="InterPro" id="IPR006680">
    <property type="entry name" value="Amidohydro-rel"/>
</dbReference>
<gene>
    <name evidence="2" type="ORF">EYB31_02750</name>
</gene>
<feature type="domain" description="Amidohydrolase-related" evidence="1">
    <location>
        <begin position="85"/>
        <end position="305"/>
    </location>
</feature>